<accession>A0A2W5TWW6</accession>
<evidence type="ECO:0000313" key="9">
    <source>
        <dbReference type="Proteomes" id="UP000249061"/>
    </source>
</evidence>
<dbReference type="InterPro" id="IPR022684">
    <property type="entry name" value="Calpain_cysteine_protease"/>
</dbReference>
<evidence type="ECO:0000256" key="3">
    <source>
        <dbReference type="ARBA" id="ARBA00022801"/>
    </source>
</evidence>
<dbReference type="SUPFAM" id="SSF54001">
    <property type="entry name" value="Cysteine proteinases"/>
    <property type="match status" value="1"/>
</dbReference>
<dbReference type="PROSITE" id="PS00139">
    <property type="entry name" value="THIOL_PROTEASE_CYS"/>
    <property type="match status" value="1"/>
</dbReference>
<feature type="region of interest" description="Disordered" evidence="6">
    <location>
        <begin position="13"/>
        <end position="39"/>
    </location>
</feature>
<sequence length="397" mass="43732">MQTRGLCAQQRCADGDARQVERHQRQKNRAELRHPHGPEAYPARAVLRLPLPMPSKIEREAERYRVRIDKTLTDGKVTTKEVDALIKDAKNGHFSQVEAHYLSGFVDRQKQAFEPAARAKLAAFVAGEMKALAKIAGDNGDERLRKNPALTEDSQKSGQVTWDKRDGQISVNGFSPDDALQGQVGDCYFISALAAVAKGNPQLLANAVKTNRDGSYTVTFFERNANDTKAKPVSITIDGTFANRHGRLEYAAARETKELWPMIFEKAYAQWKGGFGAIEGGMSATALEALTGHKTDFFGVTSESKADETFKRISEAVKGGGGVVALSKPWDPSERGVVADHAYTLLGVEEKNGQKLVQLRNPWGEREPGYDGRDDGIFSMPIEKFLTSFATVEFSRP</sequence>
<keyword evidence="2 5" id="KW-0645">Protease</keyword>
<reference evidence="8 9" key="1">
    <citation type="submission" date="2017-08" db="EMBL/GenBank/DDBJ databases">
        <title>Infants hospitalized years apart are colonized by the same room-sourced microbial strains.</title>
        <authorList>
            <person name="Brooks B."/>
            <person name="Olm M.R."/>
            <person name="Firek B.A."/>
            <person name="Baker R."/>
            <person name="Thomas B.C."/>
            <person name="Morowitz M.J."/>
            <person name="Banfield J.F."/>
        </authorList>
    </citation>
    <scope>NUCLEOTIDE SEQUENCE [LARGE SCALE GENOMIC DNA]</scope>
    <source>
        <strain evidence="8">S2_003_000_R2_14</strain>
    </source>
</reference>
<gene>
    <name evidence="8" type="ORF">DI536_01740</name>
</gene>
<feature type="active site" evidence="5">
    <location>
        <position position="187"/>
    </location>
</feature>
<protein>
    <recommendedName>
        <fullName evidence="7">Calpain catalytic domain-containing protein</fullName>
    </recommendedName>
</protein>
<evidence type="ECO:0000313" key="8">
    <source>
        <dbReference type="EMBL" id="PZR18627.1"/>
    </source>
</evidence>
<keyword evidence="4 5" id="KW-0788">Thiol protease</keyword>
<keyword evidence="3 5" id="KW-0378">Hydrolase</keyword>
<dbReference type="AlphaFoldDB" id="A0A2W5TWW6"/>
<comment type="caution">
    <text evidence="8">The sequence shown here is derived from an EMBL/GenBank/DDBJ whole genome shotgun (WGS) entry which is preliminary data.</text>
</comment>
<dbReference type="EMBL" id="QFQP01000001">
    <property type="protein sequence ID" value="PZR18627.1"/>
    <property type="molecule type" value="Genomic_DNA"/>
</dbReference>
<dbReference type="GO" id="GO:0006508">
    <property type="term" value="P:proteolysis"/>
    <property type="evidence" value="ECO:0007669"/>
    <property type="project" value="UniProtKB-KW"/>
</dbReference>
<evidence type="ECO:0000256" key="4">
    <source>
        <dbReference type="ARBA" id="ARBA00022807"/>
    </source>
</evidence>
<comment type="similarity">
    <text evidence="1">Belongs to the peptidase C2 family.</text>
</comment>
<dbReference type="PANTHER" id="PTHR10183:SF379">
    <property type="entry name" value="CALPAIN-5"/>
    <property type="match status" value="1"/>
</dbReference>
<dbReference type="Proteomes" id="UP000249061">
    <property type="component" value="Unassembled WGS sequence"/>
</dbReference>
<evidence type="ECO:0000259" key="7">
    <source>
        <dbReference type="PROSITE" id="PS50203"/>
    </source>
</evidence>
<dbReference type="PROSITE" id="PS50203">
    <property type="entry name" value="CALPAIN_CAT"/>
    <property type="match status" value="1"/>
</dbReference>
<evidence type="ECO:0000256" key="2">
    <source>
        <dbReference type="ARBA" id="ARBA00022670"/>
    </source>
</evidence>
<evidence type="ECO:0000256" key="5">
    <source>
        <dbReference type="PROSITE-ProRule" id="PRU00239"/>
    </source>
</evidence>
<dbReference type="GO" id="GO:0004198">
    <property type="term" value="F:calcium-dependent cysteine-type endopeptidase activity"/>
    <property type="evidence" value="ECO:0007669"/>
    <property type="project" value="InterPro"/>
</dbReference>
<dbReference type="SMART" id="SM00230">
    <property type="entry name" value="CysPc"/>
    <property type="match status" value="1"/>
</dbReference>
<feature type="active site" evidence="5">
    <location>
        <position position="361"/>
    </location>
</feature>
<evidence type="ECO:0000256" key="1">
    <source>
        <dbReference type="ARBA" id="ARBA00007623"/>
    </source>
</evidence>
<feature type="domain" description="Calpain catalytic" evidence="7">
    <location>
        <begin position="166"/>
        <end position="397"/>
    </location>
</feature>
<dbReference type="InterPro" id="IPR001300">
    <property type="entry name" value="Peptidase_C2_calpain_cat"/>
</dbReference>
<name>A0A2W5TWW6_9BACT</name>
<dbReference type="InterPro" id="IPR038765">
    <property type="entry name" value="Papain-like_cys_pep_sf"/>
</dbReference>
<evidence type="ECO:0000256" key="6">
    <source>
        <dbReference type="SAM" id="MobiDB-lite"/>
    </source>
</evidence>
<dbReference type="Gene3D" id="3.90.70.10">
    <property type="entry name" value="Cysteine proteinases"/>
    <property type="match status" value="1"/>
</dbReference>
<organism evidence="8 9">
    <name type="scientific">Archangium gephyra</name>
    <dbReference type="NCBI Taxonomy" id="48"/>
    <lineage>
        <taxon>Bacteria</taxon>
        <taxon>Pseudomonadati</taxon>
        <taxon>Myxococcota</taxon>
        <taxon>Myxococcia</taxon>
        <taxon>Myxococcales</taxon>
        <taxon>Cystobacterineae</taxon>
        <taxon>Archangiaceae</taxon>
        <taxon>Archangium</taxon>
    </lineage>
</organism>
<dbReference type="Pfam" id="PF00648">
    <property type="entry name" value="Peptidase_C2"/>
    <property type="match status" value="1"/>
</dbReference>
<proteinExistence type="inferred from homology"/>
<feature type="compositionally biased region" description="Basic and acidic residues" evidence="6">
    <location>
        <begin position="13"/>
        <end position="37"/>
    </location>
</feature>
<dbReference type="InterPro" id="IPR000169">
    <property type="entry name" value="Pept_cys_AS"/>
</dbReference>
<feature type="active site" evidence="5">
    <location>
        <position position="341"/>
    </location>
</feature>
<dbReference type="PANTHER" id="PTHR10183">
    <property type="entry name" value="CALPAIN"/>
    <property type="match status" value="1"/>
</dbReference>